<keyword evidence="3 6" id="KW-0812">Transmembrane</keyword>
<dbReference type="EMBL" id="JACHIJ010000013">
    <property type="protein sequence ID" value="MBB5055228.1"/>
    <property type="molecule type" value="Genomic_DNA"/>
</dbReference>
<dbReference type="PANTHER" id="PTHR30482:SF17">
    <property type="entry name" value="ABC TRANSPORTER ATP-BINDING PROTEIN"/>
    <property type="match status" value="1"/>
</dbReference>
<feature type="transmembrane region" description="Helical" evidence="6">
    <location>
        <begin position="245"/>
        <end position="270"/>
    </location>
</feature>
<feature type="transmembrane region" description="Helical" evidence="6">
    <location>
        <begin position="282"/>
        <end position="302"/>
    </location>
</feature>
<comment type="caution">
    <text evidence="7">The sequence shown here is derived from an EMBL/GenBank/DDBJ whole genome shotgun (WGS) entry which is preliminary data.</text>
</comment>
<evidence type="ECO:0000313" key="7">
    <source>
        <dbReference type="EMBL" id="MBB5055228.1"/>
    </source>
</evidence>
<feature type="transmembrane region" description="Helical" evidence="6">
    <location>
        <begin position="212"/>
        <end position="233"/>
    </location>
</feature>
<dbReference type="Pfam" id="PF02653">
    <property type="entry name" value="BPD_transp_2"/>
    <property type="match status" value="1"/>
</dbReference>
<keyword evidence="2" id="KW-1003">Cell membrane</keyword>
<dbReference type="AlphaFoldDB" id="A0A840NBT8"/>
<feature type="transmembrane region" description="Helical" evidence="6">
    <location>
        <begin position="81"/>
        <end position="102"/>
    </location>
</feature>
<dbReference type="Proteomes" id="UP000521227">
    <property type="component" value="Unassembled WGS sequence"/>
</dbReference>
<dbReference type="InterPro" id="IPR043428">
    <property type="entry name" value="LivM-like"/>
</dbReference>
<dbReference type="GO" id="GO:0015658">
    <property type="term" value="F:branched-chain amino acid transmembrane transporter activity"/>
    <property type="evidence" value="ECO:0007669"/>
    <property type="project" value="InterPro"/>
</dbReference>
<feature type="transmembrane region" description="Helical" evidence="6">
    <location>
        <begin position="56"/>
        <end position="75"/>
    </location>
</feature>
<organism evidence="7 8">
    <name type="scientific">Afipia massiliensis</name>
    <dbReference type="NCBI Taxonomy" id="211460"/>
    <lineage>
        <taxon>Bacteria</taxon>
        <taxon>Pseudomonadati</taxon>
        <taxon>Pseudomonadota</taxon>
        <taxon>Alphaproteobacteria</taxon>
        <taxon>Hyphomicrobiales</taxon>
        <taxon>Nitrobacteraceae</taxon>
        <taxon>Afipia</taxon>
    </lineage>
</organism>
<dbReference type="PANTHER" id="PTHR30482">
    <property type="entry name" value="HIGH-AFFINITY BRANCHED-CHAIN AMINO ACID TRANSPORT SYSTEM PERMEASE"/>
    <property type="match status" value="1"/>
</dbReference>
<comment type="subcellular location">
    <subcellularLocation>
        <location evidence="1">Cell membrane</location>
        <topology evidence="1">Multi-pass membrane protein</topology>
    </subcellularLocation>
</comment>
<evidence type="ECO:0000256" key="5">
    <source>
        <dbReference type="ARBA" id="ARBA00023136"/>
    </source>
</evidence>
<evidence type="ECO:0000313" key="8">
    <source>
        <dbReference type="Proteomes" id="UP000521227"/>
    </source>
</evidence>
<dbReference type="CDD" id="cd06581">
    <property type="entry name" value="TM_PBP1_LivM_like"/>
    <property type="match status" value="1"/>
</dbReference>
<gene>
    <name evidence="7" type="ORF">HNQ36_005239</name>
</gene>
<evidence type="ECO:0000256" key="6">
    <source>
        <dbReference type="SAM" id="Phobius"/>
    </source>
</evidence>
<evidence type="ECO:0000256" key="3">
    <source>
        <dbReference type="ARBA" id="ARBA00022692"/>
    </source>
</evidence>
<keyword evidence="5 6" id="KW-0472">Membrane</keyword>
<name>A0A840NBT8_9BRAD</name>
<sequence length="320" mass="33484">MTNTKIILAATATLAALLALGPFLPGWATFLGAVALAKGITALGLVVMLRSGLLSFGQGLFYCVGGYGAGLLMLWGDVTNAVVLVIAGGLSGLVAGLLIGPLLAGYRKIFFATLTLALSMLVHGALTKADILGGSDGLNLRPPTFFGLEQTTGLSPVFAIYALACVIAVASACLLRIHFRSVRGLLSLGVKDNEIRVEYLGTSVRRAIFENYVVAAFLAGMGGALNALVLGHIDPELAFWTTSGEFVFVAILAGQVSVVAIFVASILLELVRSFSSQHFPNAWQMTLGIFMLTVILFMPNGIGALLQRRRGSKIAQGEAP</sequence>
<dbReference type="GO" id="GO:0005886">
    <property type="term" value="C:plasma membrane"/>
    <property type="evidence" value="ECO:0007669"/>
    <property type="project" value="UniProtKB-SubCell"/>
</dbReference>
<protein>
    <submittedName>
        <fullName evidence="7">Branched-chain amino acid transport system permease protein</fullName>
    </submittedName>
</protein>
<feature type="transmembrane region" description="Helical" evidence="6">
    <location>
        <begin position="158"/>
        <end position="177"/>
    </location>
</feature>
<dbReference type="InterPro" id="IPR001851">
    <property type="entry name" value="ABC_transp_permease"/>
</dbReference>
<evidence type="ECO:0000256" key="2">
    <source>
        <dbReference type="ARBA" id="ARBA00022475"/>
    </source>
</evidence>
<evidence type="ECO:0000256" key="1">
    <source>
        <dbReference type="ARBA" id="ARBA00004651"/>
    </source>
</evidence>
<keyword evidence="4 6" id="KW-1133">Transmembrane helix</keyword>
<evidence type="ECO:0000256" key="4">
    <source>
        <dbReference type="ARBA" id="ARBA00022989"/>
    </source>
</evidence>
<proteinExistence type="predicted"/>
<reference evidence="7 8" key="1">
    <citation type="submission" date="2020-08" db="EMBL/GenBank/DDBJ databases">
        <title>Genomic Encyclopedia of Type Strains, Phase IV (KMG-IV): sequencing the most valuable type-strain genomes for metagenomic binning, comparative biology and taxonomic classification.</title>
        <authorList>
            <person name="Goeker M."/>
        </authorList>
    </citation>
    <scope>NUCLEOTIDE SEQUENCE [LARGE SCALE GENOMIC DNA]</scope>
    <source>
        <strain evidence="7 8">DSM 17498</strain>
    </source>
</reference>
<feature type="transmembrane region" description="Helical" evidence="6">
    <location>
        <begin position="109"/>
        <end position="126"/>
    </location>
</feature>
<accession>A0A840NBT8</accession>